<sequence>MEVGSYAVFLIVLVYGPSTNIDLDPEFF</sequence>
<keyword evidence="2" id="KW-1185">Reference proteome</keyword>
<protein>
    <submittedName>
        <fullName evidence="1">Protein CBG26231</fullName>
    </submittedName>
</protein>
<dbReference type="CTD" id="68917712"/>
<proteinExistence type="predicted"/>
<evidence type="ECO:0000313" key="2">
    <source>
        <dbReference type="Proteomes" id="UP000008549"/>
    </source>
</evidence>
<evidence type="ECO:0000313" key="1">
    <source>
        <dbReference type="EMBL" id="CAR99866.1"/>
    </source>
</evidence>
<dbReference type="GeneID" id="68917712"/>
<dbReference type="InParanoid" id="B6IIY6"/>
<reference evidence="1 2" key="2">
    <citation type="journal article" date="2011" name="PLoS Genet.">
        <title>Caenorhabditis briggsae recombinant inbred line genotypes reveal inter-strain incompatibility and the evolution of recombination.</title>
        <authorList>
            <person name="Ross J.A."/>
            <person name="Koboldt D.C."/>
            <person name="Staisch J.E."/>
            <person name="Chamberlin H.M."/>
            <person name="Gupta B.P."/>
            <person name="Miller R.D."/>
            <person name="Baird S.E."/>
            <person name="Haag E.S."/>
        </authorList>
    </citation>
    <scope>NUCLEOTIDE SEQUENCE [LARGE SCALE GENOMIC DNA]</scope>
    <source>
        <strain evidence="1 2">AF16</strain>
    </source>
</reference>
<organism evidence="1 2">
    <name type="scientific">Caenorhabditis briggsae</name>
    <dbReference type="NCBI Taxonomy" id="6238"/>
    <lineage>
        <taxon>Eukaryota</taxon>
        <taxon>Metazoa</taxon>
        <taxon>Ecdysozoa</taxon>
        <taxon>Nematoda</taxon>
        <taxon>Chromadorea</taxon>
        <taxon>Rhabditida</taxon>
        <taxon>Rhabditina</taxon>
        <taxon>Rhabditomorpha</taxon>
        <taxon>Rhabditoidea</taxon>
        <taxon>Rhabditidae</taxon>
        <taxon>Peloderinae</taxon>
        <taxon>Caenorhabditis</taxon>
    </lineage>
</organism>
<name>B6IIY6_CAEBR</name>
<dbReference type="KEGG" id="cbr:CBG_26231"/>
<dbReference type="RefSeq" id="XP_045099427.1">
    <property type="nucleotide sequence ID" value="XM_045244807.1"/>
</dbReference>
<dbReference type="EMBL" id="HE600943">
    <property type="protein sequence ID" value="CAR99866.1"/>
    <property type="molecule type" value="Genomic_DNA"/>
</dbReference>
<dbReference type="Proteomes" id="UP000008549">
    <property type="component" value="Unassembled WGS sequence"/>
</dbReference>
<dbReference type="AlphaFoldDB" id="B6IIY6"/>
<accession>B6IIY6</accession>
<reference evidence="1 2" key="1">
    <citation type="journal article" date="2003" name="PLoS Biol.">
        <title>The genome sequence of Caenorhabditis briggsae: a platform for comparative genomics.</title>
        <authorList>
            <person name="Stein L.D."/>
            <person name="Bao Z."/>
            <person name="Blasiar D."/>
            <person name="Blumenthal T."/>
            <person name="Brent M.R."/>
            <person name="Chen N."/>
            <person name="Chinwalla A."/>
            <person name="Clarke L."/>
            <person name="Clee C."/>
            <person name="Coghlan A."/>
            <person name="Coulson A."/>
            <person name="D'Eustachio P."/>
            <person name="Fitch D.H."/>
            <person name="Fulton L.A."/>
            <person name="Fulton R.E."/>
            <person name="Griffiths-Jones S."/>
            <person name="Harris T.W."/>
            <person name="Hillier L.W."/>
            <person name="Kamath R."/>
            <person name="Kuwabara P.E."/>
            <person name="Mardis E.R."/>
            <person name="Marra M.A."/>
            <person name="Miner T.L."/>
            <person name="Minx P."/>
            <person name="Mullikin J.C."/>
            <person name="Plumb R.W."/>
            <person name="Rogers J."/>
            <person name="Schein J.E."/>
            <person name="Sohrmann M."/>
            <person name="Spieth J."/>
            <person name="Stajich J.E."/>
            <person name="Wei C."/>
            <person name="Willey D."/>
            <person name="Wilson R.K."/>
            <person name="Durbin R."/>
            <person name="Waterston R.H."/>
        </authorList>
    </citation>
    <scope>NUCLEOTIDE SEQUENCE [LARGE SCALE GENOMIC DNA]</scope>
    <source>
        <strain evidence="1 2">AF16</strain>
    </source>
</reference>
<dbReference type="HOGENOM" id="CLU_3413280_0_0_1"/>
<gene>
    <name evidence="1" type="ORF">CBG26231</name>
    <name evidence="1" type="ORF">CBG_26231</name>
</gene>